<dbReference type="InterPro" id="IPR035897">
    <property type="entry name" value="Toll_tir_struct_dom_sf"/>
</dbReference>
<feature type="compositionally biased region" description="Basic and acidic residues" evidence="1">
    <location>
        <begin position="217"/>
        <end position="229"/>
    </location>
</feature>
<name>A0A561U3Q0_9PSEU</name>
<evidence type="ECO:0000313" key="2">
    <source>
        <dbReference type="EMBL" id="TWF93985.1"/>
    </source>
</evidence>
<feature type="region of interest" description="Disordered" evidence="1">
    <location>
        <begin position="159"/>
        <end position="182"/>
    </location>
</feature>
<organism evidence="2 3">
    <name type="scientific">Saccharopolyspora dendranthemae</name>
    <dbReference type="NCBI Taxonomy" id="1181886"/>
    <lineage>
        <taxon>Bacteria</taxon>
        <taxon>Bacillati</taxon>
        <taxon>Actinomycetota</taxon>
        <taxon>Actinomycetes</taxon>
        <taxon>Pseudonocardiales</taxon>
        <taxon>Pseudonocardiaceae</taxon>
        <taxon>Saccharopolyspora</taxon>
    </lineage>
</organism>
<feature type="region of interest" description="Disordered" evidence="1">
    <location>
        <begin position="194"/>
        <end position="229"/>
    </location>
</feature>
<reference evidence="2 3" key="1">
    <citation type="submission" date="2019-06" db="EMBL/GenBank/DDBJ databases">
        <title>Sequencing the genomes of 1000 actinobacteria strains.</title>
        <authorList>
            <person name="Klenk H.-P."/>
        </authorList>
    </citation>
    <scope>NUCLEOTIDE SEQUENCE [LARGE SCALE GENOMIC DNA]</scope>
    <source>
        <strain evidence="2 3">DSM 46699</strain>
    </source>
</reference>
<evidence type="ECO:0000256" key="1">
    <source>
        <dbReference type="SAM" id="MobiDB-lite"/>
    </source>
</evidence>
<dbReference type="AlphaFoldDB" id="A0A561U3Q0"/>
<dbReference type="Gene3D" id="3.40.50.10140">
    <property type="entry name" value="Toll/interleukin-1 receptor homology (TIR) domain"/>
    <property type="match status" value="1"/>
</dbReference>
<sequence length="229" mass="24614">MPEIFVNYRSGDGEFAAAHIESYLSERFGDELVFRDAKGAPGEDYRTVLNRASSTTSVLLVLMGAGWAHARDAEGNLRLAMEDDFTRNEILNAMRAGALVIPVHCGRGLPQLKPSDLPEELEALAYLNALDFDVRNARDDLNRLATKLVELVPALKDDRAAEAPPRSGGVHNHNAGDVGGNLFQGGDVSGGISFGGSSTTHFHAPTHGTHHSGSGDQHIHGEPEEGDRR</sequence>
<keyword evidence="3" id="KW-1185">Reference proteome</keyword>
<dbReference type="RefSeq" id="WP_186459516.1">
    <property type="nucleotide sequence ID" value="NZ_VIWX01000004.1"/>
</dbReference>
<dbReference type="EMBL" id="VIWX01000004">
    <property type="protein sequence ID" value="TWF93985.1"/>
    <property type="molecule type" value="Genomic_DNA"/>
</dbReference>
<accession>A0A561U3Q0</accession>
<comment type="caution">
    <text evidence="2">The sequence shown here is derived from an EMBL/GenBank/DDBJ whole genome shotgun (WGS) entry which is preliminary data.</text>
</comment>
<gene>
    <name evidence="2" type="ORF">FHU35_14267</name>
</gene>
<proteinExistence type="predicted"/>
<dbReference type="Proteomes" id="UP000316184">
    <property type="component" value="Unassembled WGS sequence"/>
</dbReference>
<evidence type="ECO:0000313" key="3">
    <source>
        <dbReference type="Proteomes" id="UP000316184"/>
    </source>
</evidence>
<protein>
    <submittedName>
        <fullName evidence="2">TIR domain-containing protein</fullName>
    </submittedName>
</protein>